<feature type="transmembrane region" description="Helical" evidence="5">
    <location>
        <begin position="425"/>
        <end position="442"/>
    </location>
</feature>
<comment type="caution">
    <text evidence="8">The sequence shown here is derived from an EMBL/GenBank/DDBJ whole genome shotgun (WGS) entry which is preliminary data.</text>
</comment>
<gene>
    <name evidence="8" type="ORF">LCGC14_0513160</name>
</gene>
<comment type="subcellular location">
    <subcellularLocation>
        <location evidence="1">Membrane</location>
        <topology evidence="1">Multi-pass membrane protein</topology>
    </subcellularLocation>
</comment>
<dbReference type="InterPro" id="IPR028250">
    <property type="entry name" value="DsbDN"/>
</dbReference>
<dbReference type="EMBL" id="LAZR01000629">
    <property type="protein sequence ID" value="KKN62302.1"/>
    <property type="molecule type" value="Genomic_DNA"/>
</dbReference>
<dbReference type="PANTHER" id="PTHR32234:SF0">
    <property type="entry name" value="THIOL:DISULFIDE INTERCHANGE PROTEIN DSBD"/>
    <property type="match status" value="1"/>
</dbReference>
<feature type="domain" description="Cytochrome C biogenesis protein transmembrane" evidence="6">
    <location>
        <begin position="199"/>
        <end position="409"/>
    </location>
</feature>
<evidence type="ECO:0008006" key="9">
    <source>
        <dbReference type="Google" id="ProtNLM"/>
    </source>
</evidence>
<feature type="transmembrane region" description="Helical" evidence="5">
    <location>
        <begin position="387"/>
        <end position="405"/>
    </location>
</feature>
<sequence length="694" mass="77672">MRHLKLILVFILALTSQIGQSQVMEAPEWKAETQESTIAKGDTITVLFTAIIPQDWYMYSSDFDPNLGPLVTEFKFNDTKQFKLLGNLEPIGQKKKYDELFEGDYTYFTKEAKFKQRFIVNSENPDIKAIVSYQICSDVNGQCIPFESDISVLGKIQKKPSVIAASNTGKSTPIALKAFDNEFKTAEIEGQGFYFLLTFFFVSFGAGLVALLTPCVFPMIPMTVSFFTKSNTSRKKGIAQAIFYGISIIAIYTIVGTLFSVLFGADFANFLSTHWLPNLFFFAIFVLFALSFFGMFEIRLPNEFVNKMDSQSNKSGVLGIFFMAFTLVLVSFSCTGPIAGTILLQAASGETIQPIVGMLGFSLAFALPFTLFAIFPNWLKSMPKSGGWLNTVKVVLGFVELALALKFLSIVDQVYHWNMLNRDVYLALWIVIFAFLGFYLLGKITFPHEEKVKRTSVGRVIPALLVFSFVVYLIPGLVGAPLKALAGYMPPLSSQNFVMNSPQTSSISKGVYAMSECEAPKYGNMLELPYGIQGYFDYEQALACAKKQGKPLFIDFTGHGCVNCREMEAAVWSDPKVLKRLKEDYVVVALYVDEKTELPENEWYVSAYDERIKKTIGGQNLDFMIQKLNANAQPYYTLIDPNCSLLSAPKGYDLNVDKFVEFLDNGLTEFKSRTFNEIVKSNNSNSSDSKSFLN</sequence>
<keyword evidence="3 5" id="KW-1133">Transmembrane helix</keyword>
<dbReference type="Pfam" id="PF13899">
    <property type="entry name" value="Thioredoxin_7"/>
    <property type="match status" value="1"/>
</dbReference>
<dbReference type="GO" id="GO:0016020">
    <property type="term" value="C:membrane"/>
    <property type="evidence" value="ECO:0007669"/>
    <property type="project" value="UniProtKB-SubCell"/>
</dbReference>
<feature type="transmembrane region" description="Helical" evidence="5">
    <location>
        <begin position="275"/>
        <end position="296"/>
    </location>
</feature>
<dbReference type="SUPFAM" id="SSF52833">
    <property type="entry name" value="Thioredoxin-like"/>
    <property type="match status" value="1"/>
</dbReference>
<protein>
    <recommendedName>
        <fullName evidence="9">Thioredoxin domain-containing protein</fullName>
    </recommendedName>
</protein>
<dbReference type="Pfam" id="PF11412">
    <property type="entry name" value="DsbD_N"/>
    <property type="match status" value="1"/>
</dbReference>
<dbReference type="AlphaFoldDB" id="A0A0F9SJ65"/>
<feature type="transmembrane region" description="Helical" evidence="5">
    <location>
        <begin position="317"/>
        <end position="343"/>
    </location>
</feature>
<dbReference type="PANTHER" id="PTHR32234">
    <property type="entry name" value="THIOL:DISULFIDE INTERCHANGE PROTEIN DSBD"/>
    <property type="match status" value="1"/>
</dbReference>
<keyword evidence="4 5" id="KW-0472">Membrane</keyword>
<feature type="transmembrane region" description="Helical" evidence="5">
    <location>
        <begin position="241"/>
        <end position="263"/>
    </location>
</feature>
<dbReference type="GO" id="GO:0015035">
    <property type="term" value="F:protein-disulfide reductase activity"/>
    <property type="evidence" value="ECO:0007669"/>
    <property type="project" value="TreeGrafter"/>
</dbReference>
<evidence type="ECO:0000256" key="4">
    <source>
        <dbReference type="ARBA" id="ARBA00023136"/>
    </source>
</evidence>
<evidence type="ECO:0000313" key="8">
    <source>
        <dbReference type="EMBL" id="KKN62302.1"/>
    </source>
</evidence>
<dbReference type="InterPro" id="IPR003834">
    <property type="entry name" value="Cyt_c_assmbl_TM_dom"/>
</dbReference>
<dbReference type="GO" id="GO:0017004">
    <property type="term" value="P:cytochrome complex assembly"/>
    <property type="evidence" value="ECO:0007669"/>
    <property type="project" value="InterPro"/>
</dbReference>
<feature type="transmembrane region" description="Helical" evidence="5">
    <location>
        <begin position="355"/>
        <end position="375"/>
    </location>
</feature>
<accession>A0A0F9SJ65</accession>
<name>A0A0F9SJ65_9ZZZZ</name>
<evidence type="ECO:0000256" key="3">
    <source>
        <dbReference type="ARBA" id="ARBA00022989"/>
    </source>
</evidence>
<dbReference type="Pfam" id="PF02683">
    <property type="entry name" value="DsbD_TM"/>
    <property type="match status" value="1"/>
</dbReference>
<feature type="domain" description="Thiol:disulfide interchange protein DsbD N-terminal" evidence="7">
    <location>
        <begin position="38"/>
        <end position="151"/>
    </location>
</feature>
<feature type="transmembrane region" description="Helical" evidence="5">
    <location>
        <begin position="463"/>
        <end position="482"/>
    </location>
</feature>
<dbReference type="GO" id="GO:0045454">
    <property type="term" value="P:cell redox homeostasis"/>
    <property type="evidence" value="ECO:0007669"/>
    <property type="project" value="TreeGrafter"/>
</dbReference>
<dbReference type="Gene3D" id="3.40.30.10">
    <property type="entry name" value="Glutaredoxin"/>
    <property type="match status" value="1"/>
</dbReference>
<evidence type="ECO:0000259" key="6">
    <source>
        <dbReference type="Pfam" id="PF02683"/>
    </source>
</evidence>
<feature type="transmembrane region" description="Helical" evidence="5">
    <location>
        <begin position="193"/>
        <end position="220"/>
    </location>
</feature>
<dbReference type="InterPro" id="IPR036929">
    <property type="entry name" value="DsbDN_sf"/>
</dbReference>
<evidence type="ECO:0000256" key="1">
    <source>
        <dbReference type="ARBA" id="ARBA00004141"/>
    </source>
</evidence>
<proteinExistence type="predicted"/>
<evidence type="ECO:0000259" key="7">
    <source>
        <dbReference type="Pfam" id="PF11412"/>
    </source>
</evidence>
<dbReference type="Gene3D" id="2.60.40.1250">
    <property type="entry name" value="Thiol:disulfide interchange protein DsbD, N-terminal domain"/>
    <property type="match status" value="1"/>
</dbReference>
<organism evidence="8">
    <name type="scientific">marine sediment metagenome</name>
    <dbReference type="NCBI Taxonomy" id="412755"/>
    <lineage>
        <taxon>unclassified sequences</taxon>
        <taxon>metagenomes</taxon>
        <taxon>ecological metagenomes</taxon>
    </lineage>
</organism>
<dbReference type="InterPro" id="IPR036249">
    <property type="entry name" value="Thioredoxin-like_sf"/>
</dbReference>
<evidence type="ECO:0000256" key="2">
    <source>
        <dbReference type="ARBA" id="ARBA00022692"/>
    </source>
</evidence>
<keyword evidence="2 5" id="KW-0812">Transmembrane</keyword>
<reference evidence="8" key="1">
    <citation type="journal article" date="2015" name="Nature">
        <title>Complex archaea that bridge the gap between prokaryotes and eukaryotes.</title>
        <authorList>
            <person name="Spang A."/>
            <person name="Saw J.H."/>
            <person name="Jorgensen S.L."/>
            <person name="Zaremba-Niedzwiedzka K."/>
            <person name="Martijn J."/>
            <person name="Lind A.E."/>
            <person name="van Eijk R."/>
            <person name="Schleper C."/>
            <person name="Guy L."/>
            <person name="Ettema T.J."/>
        </authorList>
    </citation>
    <scope>NUCLEOTIDE SEQUENCE</scope>
</reference>
<evidence type="ECO:0000256" key="5">
    <source>
        <dbReference type="SAM" id="Phobius"/>
    </source>
</evidence>